<protein>
    <submittedName>
        <fullName evidence="3">Uncharacterized protein LOC104744055</fullName>
    </submittedName>
</protein>
<dbReference type="InterPro" id="IPR036397">
    <property type="entry name" value="RNaseH_sf"/>
</dbReference>
<dbReference type="PANTHER" id="PTHR47074:SF78">
    <property type="entry name" value="GB|AAF30348.1-RELATED"/>
    <property type="match status" value="1"/>
</dbReference>
<dbReference type="InterPro" id="IPR044730">
    <property type="entry name" value="RNase_H-like_dom_plant"/>
</dbReference>
<dbReference type="CDD" id="cd06222">
    <property type="entry name" value="RNase_H_like"/>
    <property type="match status" value="1"/>
</dbReference>
<evidence type="ECO:0000313" key="2">
    <source>
        <dbReference type="Proteomes" id="UP000694864"/>
    </source>
</evidence>
<dbReference type="PANTHER" id="PTHR47074">
    <property type="entry name" value="BNAC02G40300D PROTEIN"/>
    <property type="match status" value="1"/>
</dbReference>
<dbReference type="SUPFAM" id="SSF53098">
    <property type="entry name" value="Ribonuclease H-like"/>
    <property type="match status" value="1"/>
</dbReference>
<evidence type="ECO:0000259" key="1">
    <source>
        <dbReference type="Pfam" id="PF13456"/>
    </source>
</evidence>
<evidence type="ECO:0000313" key="3">
    <source>
        <dbReference type="RefSeq" id="XP_010463382.1"/>
    </source>
</evidence>
<dbReference type="Gene3D" id="3.30.420.10">
    <property type="entry name" value="Ribonuclease H-like superfamily/Ribonuclease H"/>
    <property type="match status" value="1"/>
</dbReference>
<dbReference type="InterPro" id="IPR002156">
    <property type="entry name" value="RNaseH_domain"/>
</dbReference>
<gene>
    <name evidence="3" type="primary">LOC104744055</name>
</gene>
<accession>A0ABM0VZ17</accession>
<keyword evidence="2" id="KW-1185">Reference proteome</keyword>
<dbReference type="Pfam" id="PF13456">
    <property type="entry name" value="RVT_3"/>
    <property type="match status" value="1"/>
</dbReference>
<dbReference type="Proteomes" id="UP000694864">
    <property type="component" value="Chromosome 14"/>
</dbReference>
<reference evidence="3" key="2">
    <citation type="submission" date="2025-08" db="UniProtKB">
        <authorList>
            <consortium name="RefSeq"/>
        </authorList>
    </citation>
    <scope>IDENTIFICATION</scope>
    <source>
        <tissue evidence="3">Leaf</tissue>
    </source>
</reference>
<dbReference type="InterPro" id="IPR012337">
    <property type="entry name" value="RNaseH-like_sf"/>
</dbReference>
<proteinExistence type="predicted"/>
<dbReference type="InterPro" id="IPR052929">
    <property type="entry name" value="RNase_H-like_EbsB-rel"/>
</dbReference>
<sequence length="175" mass="19566">MSIHVQTRAEVQDWVEATNRRREQATIHGTASDAACWCPPQLPFVKCNYDARFDEINQQVTGGWIIRDHTGESLAWGANKLGSSRSPLEAETKALMGAIQQVWIRGFTLVLFEGDCAILINNINGKTTNVAIRSICMDIACWATKFKESRFDFVRRTCNRSAHVLAKYGCTSLLG</sequence>
<name>A0ABM0VZ17_CAMSA</name>
<feature type="domain" description="RNase H type-1" evidence="1">
    <location>
        <begin position="48"/>
        <end position="168"/>
    </location>
</feature>
<dbReference type="RefSeq" id="XP_010463382.1">
    <property type="nucleotide sequence ID" value="XM_010465080.1"/>
</dbReference>
<dbReference type="GeneID" id="104744055"/>
<reference evidence="2" key="1">
    <citation type="journal article" date="2014" name="Nat. Commun.">
        <title>The emerging biofuel crop Camelina sativa retains a highly undifferentiated hexaploid genome structure.</title>
        <authorList>
            <person name="Kagale S."/>
            <person name="Koh C."/>
            <person name="Nixon J."/>
            <person name="Bollina V."/>
            <person name="Clarke W.E."/>
            <person name="Tuteja R."/>
            <person name="Spillane C."/>
            <person name="Robinson S.J."/>
            <person name="Links M.G."/>
            <person name="Clarke C."/>
            <person name="Higgins E.E."/>
            <person name="Huebert T."/>
            <person name="Sharpe A.G."/>
            <person name="Parkin I.A."/>
        </authorList>
    </citation>
    <scope>NUCLEOTIDE SEQUENCE [LARGE SCALE GENOMIC DNA]</scope>
    <source>
        <strain evidence="2">cv. DH55</strain>
    </source>
</reference>
<organism evidence="2 3">
    <name type="scientific">Camelina sativa</name>
    <name type="common">False flax</name>
    <name type="synonym">Myagrum sativum</name>
    <dbReference type="NCBI Taxonomy" id="90675"/>
    <lineage>
        <taxon>Eukaryota</taxon>
        <taxon>Viridiplantae</taxon>
        <taxon>Streptophyta</taxon>
        <taxon>Embryophyta</taxon>
        <taxon>Tracheophyta</taxon>
        <taxon>Spermatophyta</taxon>
        <taxon>Magnoliopsida</taxon>
        <taxon>eudicotyledons</taxon>
        <taxon>Gunneridae</taxon>
        <taxon>Pentapetalae</taxon>
        <taxon>rosids</taxon>
        <taxon>malvids</taxon>
        <taxon>Brassicales</taxon>
        <taxon>Brassicaceae</taxon>
        <taxon>Camelineae</taxon>
        <taxon>Camelina</taxon>
    </lineage>
</organism>